<dbReference type="eggNOG" id="COG0471">
    <property type="taxonomic scope" value="Bacteria"/>
</dbReference>
<reference evidence="3 4" key="1">
    <citation type="submission" date="2009-10" db="EMBL/GenBank/DDBJ databases">
        <authorList>
            <person name="Qin X."/>
            <person name="Bachman B."/>
            <person name="Battles P."/>
            <person name="Bell A."/>
            <person name="Bess C."/>
            <person name="Bickham C."/>
            <person name="Chaboub L."/>
            <person name="Chen D."/>
            <person name="Coyle M."/>
            <person name="Deiros D.R."/>
            <person name="Dinh H."/>
            <person name="Forbes L."/>
            <person name="Fowler G."/>
            <person name="Francisco L."/>
            <person name="Fu Q."/>
            <person name="Gubbala S."/>
            <person name="Hale W."/>
            <person name="Han Y."/>
            <person name="Hemphill L."/>
            <person name="Highlander S.K."/>
            <person name="Hirani K."/>
            <person name="Hogues M."/>
            <person name="Jackson L."/>
            <person name="Jakkamsetti A."/>
            <person name="Javaid M."/>
            <person name="Jiang H."/>
            <person name="Korchina V."/>
            <person name="Kovar C."/>
            <person name="Lara F."/>
            <person name="Lee S."/>
            <person name="Mata R."/>
            <person name="Mathew T."/>
            <person name="Moen C."/>
            <person name="Morales K."/>
            <person name="Munidasa M."/>
            <person name="Nazareth L."/>
            <person name="Ngo R."/>
            <person name="Nguyen L."/>
            <person name="Okwuonu G."/>
            <person name="Ongeri F."/>
            <person name="Patil S."/>
            <person name="Petrosino J."/>
            <person name="Pham C."/>
            <person name="Pham P."/>
            <person name="Pu L.-L."/>
            <person name="Puazo M."/>
            <person name="Raj R."/>
            <person name="Reid J."/>
            <person name="Rouhana J."/>
            <person name="Saada N."/>
            <person name="Shang Y."/>
            <person name="Simmons D."/>
            <person name="Thornton R."/>
            <person name="Warren J."/>
            <person name="Weissenberger G."/>
            <person name="Zhang J."/>
            <person name="Zhang L."/>
            <person name="Zhou C."/>
            <person name="Zhu D."/>
            <person name="Muzny D."/>
            <person name="Worley K."/>
            <person name="Gibbs R."/>
        </authorList>
    </citation>
    <scope>NUCLEOTIDE SEQUENCE [LARGE SCALE GENOMIC DNA]</scope>
    <source>
        <strain evidence="3 4">DSM 17361</strain>
    </source>
</reference>
<evidence type="ECO:0000313" key="4">
    <source>
        <dbReference type="Proteomes" id="UP000003160"/>
    </source>
</evidence>
<feature type="compositionally biased region" description="Polar residues" evidence="1">
    <location>
        <begin position="1"/>
        <end position="20"/>
    </location>
</feature>
<organism evidence="3 4">
    <name type="scientific">Hallella bergensis DSM 17361</name>
    <dbReference type="NCBI Taxonomy" id="585502"/>
    <lineage>
        <taxon>Bacteria</taxon>
        <taxon>Pseudomonadati</taxon>
        <taxon>Bacteroidota</taxon>
        <taxon>Bacteroidia</taxon>
        <taxon>Bacteroidales</taxon>
        <taxon>Prevotellaceae</taxon>
        <taxon>Hallella</taxon>
    </lineage>
</organism>
<dbReference type="HOGENOM" id="CLU_2846107_0_0_10"/>
<keyword evidence="4" id="KW-1185">Reference proteome</keyword>
<comment type="caution">
    <text evidence="3">The sequence shown here is derived from an EMBL/GenBank/DDBJ whole genome shotgun (WGS) entry which is preliminary data.</text>
</comment>
<feature type="transmembrane region" description="Helical" evidence="2">
    <location>
        <begin position="28"/>
        <end position="47"/>
    </location>
</feature>
<dbReference type="EMBL" id="ACKS01000031">
    <property type="protein sequence ID" value="EFA44865.1"/>
    <property type="molecule type" value="Genomic_DNA"/>
</dbReference>
<keyword evidence="2" id="KW-0472">Membrane</keyword>
<accession>D1PUM6</accession>
<protein>
    <submittedName>
        <fullName evidence="3">Uncharacterized protein</fullName>
    </submittedName>
</protein>
<evidence type="ECO:0000256" key="2">
    <source>
        <dbReference type="SAM" id="Phobius"/>
    </source>
</evidence>
<evidence type="ECO:0000256" key="1">
    <source>
        <dbReference type="SAM" id="MobiDB-lite"/>
    </source>
</evidence>
<dbReference type="AlphaFoldDB" id="D1PUM6"/>
<feature type="region of interest" description="Disordered" evidence="1">
    <location>
        <begin position="1"/>
        <end position="22"/>
    </location>
</feature>
<evidence type="ECO:0000313" key="3">
    <source>
        <dbReference type="EMBL" id="EFA44865.1"/>
    </source>
</evidence>
<keyword evidence="2" id="KW-1133">Transmembrane helix</keyword>
<dbReference type="RefSeq" id="WP_007172775.1">
    <property type="nucleotide sequence ID" value="NZ_GG704780.1"/>
</dbReference>
<gene>
    <name evidence="3" type="ORF">HMPREF0645_0661</name>
</gene>
<proteinExistence type="predicted"/>
<keyword evidence="2" id="KW-0812">Transmembrane</keyword>
<name>D1PUM6_9BACT</name>
<sequence>MNDAKNNPKPSGQEQSNSESSFDRKRRIIGAIFGPICAILVWITPIAGLSPEAHKLLAIMTLVAL</sequence>
<dbReference type="Proteomes" id="UP000003160">
    <property type="component" value="Unassembled WGS sequence"/>
</dbReference>